<name>A0ABR1UBS8_9PEZI</name>
<comment type="caution">
    <text evidence="1">The sequence shown here is derived from an EMBL/GenBank/DDBJ whole genome shotgun (WGS) entry which is preliminary data.</text>
</comment>
<accession>A0ABR1UBS8</accession>
<gene>
    <name evidence="1" type="ORF">PG993_000853</name>
</gene>
<organism evidence="1 2">
    <name type="scientific">Apiospora rasikravindrae</name>
    <dbReference type="NCBI Taxonomy" id="990691"/>
    <lineage>
        <taxon>Eukaryota</taxon>
        <taxon>Fungi</taxon>
        <taxon>Dikarya</taxon>
        <taxon>Ascomycota</taxon>
        <taxon>Pezizomycotina</taxon>
        <taxon>Sordariomycetes</taxon>
        <taxon>Xylariomycetidae</taxon>
        <taxon>Amphisphaeriales</taxon>
        <taxon>Apiosporaceae</taxon>
        <taxon>Apiospora</taxon>
    </lineage>
</organism>
<protein>
    <submittedName>
        <fullName evidence="1">Uncharacterized protein</fullName>
    </submittedName>
</protein>
<evidence type="ECO:0000313" key="1">
    <source>
        <dbReference type="EMBL" id="KAK8055626.1"/>
    </source>
</evidence>
<proteinExistence type="predicted"/>
<reference evidence="1 2" key="1">
    <citation type="submission" date="2023-01" db="EMBL/GenBank/DDBJ databases">
        <title>Analysis of 21 Apiospora genomes using comparative genomics revels a genus with tremendous synthesis potential of carbohydrate active enzymes and secondary metabolites.</title>
        <authorList>
            <person name="Sorensen T."/>
        </authorList>
    </citation>
    <scope>NUCLEOTIDE SEQUENCE [LARGE SCALE GENOMIC DNA]</scope>
    <source>
        <strain evidence="1 2">CBS 33761</strain>
    </source>
</reference>
<dbReference type="EMBL" id="JAQQWK010000001">
    <property type="protein sequence ID" value="KAK8055626.1"/>
    <property type="molecule type" value="Genomic_DNA"/>
</dbReference>
<sequence>MKNLRDEITIYYQMESPTRDDTIAVFDKIRQLVEAFEEEGLFSLEMALRITEQSRLQARLGDIRAAEMMHRRALIVRRLCIGAEHPFCR</sequence>
<keyword evidence="2" id="KW-1185">Reference proteome</keyword>
<evidence type="ECO:0000313" key="2">
    <source>
        <dbReference type="Proteomes" id="UP001444661"/>
    </source>
</evidence>
<dbReference type="Proteomes" id="UP001444661">
    <property type="component" value="Unassembled WGS sequence"/>
</dbReference>